<proteinExistence type="predicted"/>
<keyword evidence="3" id="KW-1185">Reference proteome</keyword>
<gene>
    <name evidence="2" type="ORF">NF27_GG00050</name>
</gene>
<evidence type="ECO:0000256" key="1">
    <source>
        <dbReference type="SAM" id="Phobius"/>
    </source>
</evidence>
<protein>
    <submittedName>
        <fullName evidence="2">Uncharacterized protein</fullName>
    </submittedName>
</protein>
<dbReference type="RefSeq" id="WP_161791839.1">
    <property type="nucleotide sequence ID" value="NZ_JSWE01000154.1"/>
</dbReference>
<dbReference type="EMBL" id="JSWE01000154">
    <property type="protein sequence ID" value="KIE04709.1"/>
    <property type="molecule type" value="Genomic_DNA"/>
</dbReference>
<keyword evidence="1" id="KW-1133">Transmembrane helix</keyword>
<keyword evidence="1" id="KW-0472">Membrane</keyword>
<dbReference type="AlphaFoldDB" id="A0A0C1QGK8"/>
<comment type="caution">
    <text evidence="2">The sequence shown here is derived from an EMBL/GenBank/DDBJ whole genome shotgun (WGS) entry which is preliminary data.</text>
</comment>
<feature type="transmembrane region" description="Helical" evidence="1">
    <location>
        <begin position="7"/>
        <end position="23"/>
    </location>
</feature>
<keyword evidence="1" id="KW-0812">Transmembrane</keyword>
<evidence type="ECO:0000313" key="3">
    <source>
        <dbReference type="Proteomes" id="UP000031258"/>
    </source>
</evidence>
<dbReference type="Proteomes" id="UP000031258">
    <property type="component" value="Unassembled WGS sequence"/>
</dbReference>
<sequence length="58" mass="6471">MAIYQKTFLLGILALSGFLFSYIEKMNPKLAAYGELEYRIYSQAKALASPLFCGGKDD</sequence>
<organism evidence="2 3">
    <name type="scientific">Candidatus Jidaibacter acanthamoebae</name>
    <dbReference type="NCBI Taxonomy" id="86105"/>
    <lineage>
        <taxon>Bacteria</taxon>
        <taxon>Pseudomonadati</taxon>
        <taxon>Pseudomonadota</taxon>
        <taxon>Alphaproteobacteria</taxon>
        <taxon>Rickettsiales</taxon>
        <taxon>Candidatus Midichloriaceae</taxon>
        <taxon>Candidatus Jidaibacter</taxon>
    </lineage>
</organism>
<evidence type="ECO:0000313" key="2">
    <source>
        <dbReference type="EMBL" id="KIE04709.1"/>
    </source>
</evidence>
<name>A0A0C1QGK8_9RICK</name>
<accession>A0A0C1QGK8</accession>
<reference evidence="2 3" key="1">
    <citation type="submission" date="2014-11" db="EMBL/GenBank/DDBJ databases">
        <title>A Rickettsiales Symbiont of Amoebae With Ancient Features.</title>
        <authorList>
            <person name="Schulz F."/>
            <person name="Martijn J."/>
            <person name="Wascher F."/>
            <person name="Kostanjsek R."/>
            <person name="Ettema T.J."/>
            <person name="Horn M."/>
        </authorList>
    </citation>
    <scope>NUCLEOTIDE SEQUENCE [LARGE SCALE GENOMIC DNA]</scope>
    <source>
        <strain evidence="2 3">UWC36</strain>
    </source>
</reference>